<dbReference type="PANTHER" id="PTHR42052:SF1">
    <property type="entry name" value="ABM DOMAIN-CONTAINING PROTEIN"/>
    <property type="match status" value="1"/>
</dbReference>
<accession>A0A9P4TKR4</accession>
<keyword evidence="2" id="KW-1185">Reference proteome</keyword>
<evidence type="ECO:0000313" key="1">
    <source>
        <dbReference type="EMBL" id="KAF3007860.1"/>
    </source>
</evidence>
<dbReference type="PANTHER" id="PTHR42052">
    <property type="entry name" value="ABM DOMAIN-CONTAINING PROTEIN"/>
    <property type="match status" value="1"/>
</dbReference>
<evidence type="ECO:0000313" key="2">
    <source>
        <dbReference type="Proteomes" id="UP000801428"/>
    </source>
</evidence>
<sequence length="201" mass="22830">MSILEITQLRLKGLTADDATLLERLSYVRDRLRTSSRFFCCVEDPSLIYIFGLWESLGAHLDFLASPECSEILKPQEEILSFQWTIHVELRDCISFLSDMSHMTIERIEVNTAHIDRYTKALDEHKQALQNTDSVHITYGWRCDTPIGSYQSVVIMGSNSNRRYSAEDCIASAVAGIDGCTGILLHHAWDIERAQSMDQAI</sequence>
<organism evidence="1 2">
    <name type="scientific">Curvularia kusanoi</name>
    <name type="common">Cochliobolus kusanoi</name>
    <dbReference type="NCBI Taxonomy" id="90978"/>
    <lineage>
        <taxon>Eukaryota</taxon>
        <taxon>Fungi</taxon>
        <taxon>Dikarya</taxon>
        <taxon>Ascomycota</taxon>
        <taxon>Pezizomycotina</taxon>
        <taxon>Dothideomycetes</taxon>
        <taxon>Pleosporomycetidae</taxon>
        <taxon>Pleosporales</taxon>
        <taxon>Pleosporineae</taxon>
        <taxon>Pleosporaceae</taxon>
        <taxon>Curvularia</taxon>
    </lineage>
</organism>
<protein>
    <submittedName>
        <fullName evidence="1">Uncharacterized protein</fullName>
    </submittedName>
</protein>
<dbReference type="Proteomes" id="UP000801428">
    <property type="component" value="Unassembled WGS sequence"/>
</dbReference>
<comment type="caution">
    <text evidence="1">The sequence shown here is derived from an EMBL/GenBank/DDBJ whole genome shotgun (WGS) entry which is preliminary data.</text>
</comment>
<dbReference type="AlphaFoldDB" id="A0A9P4TKR4"/>
<dbReference type="EMBL" id="SWKU01000004">
    <property type="protein sequence ID" value="KAF3007860.1"/>
    <property type="molecule type" value="Genomic_DNA"/>
</dbReference>
<gene>
    <name evidence="1" type="ORF">E8E13_010838</name>
</gene>
<proteinExistence type="predicted"/>
<dbReference type="OrthoDB" id="3542212at2759"/>
<reference evidence="1" key="1">
    <citation type="submission" date="2019-04" db="EMBL/GenBank/DDBJ databases">
        <title>Sequencing of skin fungus with MAO and IRED activity.</title>
        <authorList>
            <person name="Marsaioli A.J."/>
            <person name="Bonatto J.M.C."/>
            <person name="Reis Junior O."/>
        </authorList>
    </citation>
    <scope>NUCLEOTIDE SEQUENCE</scope>
    <source>
        <strain evidence="1">30M1</strain>
    </source>
</reference>
<name>A0A9P4TKR4_CURKU</name>